<accession>A0A8M1F6W2</accession>
<dbReference type="KEGG" id="umr:121101014"/>
<keyword evidence="2" id="KW-0689">Ribosomal protein</keyword>
<dbReference type="GO" id="GO:0005840">
    <property type="term" value="C:ribosome"/>
    <property type="evidence" value="ECO:0007669"/>
    <property type="project" value="UniProtKB-KW"/>
</dbReference>
<evidence type="ECO:0000313" key="7">
    <source>
        <dbReference type="RefSeq" id="XP_040479178.1"/>
    </source>
</evidence>
<evidence type="ECO:0000256" key="2">
    <source>
        <dbReference type="ARBA" id="ARBA00022980"/>
    </source>
</evidence>
<proteinExistence type="inferred from homology"/>
<comment type="similarity">
    <text evidence="1">Belongs to the eukaryotic ribosomal protein eL34 family.</text>
</comment>
<dbReference type="GO" id="GO:0003735">
    <property type="term" value="F:structural constituent of ribosome"/>
    <property type="evidence" value="ECO:0007669"/>
    <property type="project" value="InterPro"/>
</dbReference>
<dbReference type="GO" id="GO:1990904">
    <property type="term" value="C:ribonucleoprotein complex"/>
    <property type="evidence" value="ECO:0007669"/>
    <property type="project" value="UniProtKB-KW"/>
</dbReference>
<dbReference type="InterPro" id="IPR008195">
    <property type="entry name" value="Ribosomal_eL34"/>
</dbReference>
<dbReference type="GeneID" id="121101014"/>
<dbReference type="Proteomes" id="UP000261680">
    <property type="component" value="Unplaced"/>
</dbReference>
<evidence type="ECO:0000256" key="1">
    <source>
        <dbReference type="ARBA" id="ARBA00009875"/>
    </source>
</evidence>
<gene>
    <name evidence="7" type="primary">LOC121101014</name>
</gene>
<keyword evidence="3" id="KW-0687">Ribonucleoprotein</keyword>
<evidence type="ECO:0000313" key="6">
    <source>
        <dbReference type="Proteomes" id="UP000261680"/>
    </source>
</evidence>
<reference evidence="7" key="1">
    <citation type="submission" date="2025-08" db="UniProtKB">
        <authorList>
            <consortium name="RefSeq"/>
        </authorList>
    </citation>
    <scope>IDENTIFICATION</scope>
    <source>
        <tissue evidence="7">Whole blood</tissue>
    </source>
</reference>
<dbReference type="InterPro" id="IPR038562">
    <property type="entry name" value="Ribosomal_eL34_C_sf"/>
</dbReference>
<evidence type="ECO:0000256" key="4">
    <source>
        <dbReference type="ARBA" id="ARBA00035227"/>
    </source>
</evidence>
<dbReference type="Gene3D" id="6.20.340.10">
    <property type="match status" value="1"/>
</dbReference>
<evidence type="ECO:0000256" key="5">
    <source>
        <dbReference type="ARBA" id="ARBA00035333"/>
    </source>
</evidence>
<protein>
    <recommendedName>
        <fullName evidence="4">Large ribosomal subunit protein eL34</fullName>
    </recommendedName>
    <alternativeName>
        <fullName evidence="5">60S ribosomal protein L34</fullName>
    </alternativeName>
</protein>
<dbReference type="GO" id="GO:0006412">
    <property type="term" value="P:translation"/>
    <property type="evidence" value="ECO:0007669"/>
    <property type="project" value="InterPro"/>
</dbReference>
<dbReference type="AlphaFoldDB" id="A0A8M1F6W2"/>
<organism evidence="6 7">
    <name type="scientific">Ursus maritimus</name>
    <name type="common">Polar bear</name>
    <name type="synonym">Thalarctos maritimus</name>
    <dbReference type="NCBI Taxonomy" id="29073"/>
    <lineage>
        <taxon>Eukaryota</taxon>
        <taxon>Metazoa</taxon>
        <taxon>Chordata</taxon>
        <taxon>Craniata</taxon>
        <taxon>Vertebrata</taxon>
        <taxon>Euteleostomi</taxon>
        <taxon>Mammalia</taxon>
        <taxon>Eutheria</taxon>
        <taxon>Laurasiatheria</taxon>
        <taxon>Carnivora</taxon>
        <taxon>Caniformia</taxon>
        <taxon>Ursidae</taxon>
        <taxon>Ursus</taxon>
    </lineage>
</organism>
<evidence type="ECO:0000256" key="3">
    <source>
        <dbReference type="ARBA" id="ARBA00023274"/>
    </source>
</evidence>
<sequence length="185" mass="20878">MAQQLTYHHRLSYNTVSDRTRLSRTPDSRIVSLYTKKVRKAPKCVCGISLGRHQGVRAVRPHLPMRSSQMNKQASRADGGPMSAKCVRDGIKRAFFTEEQKLFVRLLPAQAQARRTGRRQTEDAGRPRGHDSWFCPLASPGRSCFIQGCPASWRRPLEDVTCGTHHPRYAITPHVIITEPFVNGC</sequence>
<dbReference type="PANTHER" id="PTHR46595">
    <property type="entry name" value="60S RIBOSOMAL PROTEIN L34"/>
    <property type="match status" value="1"/>
</dbReference>
<dbReference type="RefSeq" id="XP_040479178.1">
    <property type="nucleotide sequence ID" value="XM_040623244.1"/>
</dbReference>
<dbReference type="Pfam" id="PF01199">
    <property type="entry name" value="Ribosomal_L34e"/>
    <property type="match status" value="1"/>
</dbReference>
<dbReference type="PRINTS" id="PR01250">
    <property type="entry name" value="RIBOSOMALL34"/>
</dbReference>
<name>A0A8M1F6W2_URSMA</name>
<dbReference type="Gene3D" id="6.20.370.70">
    <property type="match status" value="1"/>
</dbReference>
<dbReference type="OrthoDB" id="277449at2759"/>
<keyword evidence="6" id="KW-1185">Reference proteome</keyword>